<dbReference type="RefSeq" id="XP_033398527.1">
    <property type="nucleotide sequence ID" value="XM_033544095.1"/>
</dbReference>
<accession>A0A6A6BHJ9</accession>
<protein>
    <submittedName>
        <fullName evidence="1">Uncharacterized protein</fullName>
    </submittedName>
</protein>
<keyword evidence="2" id="KW-1185">Reference proteome</keyword>
<sequence length="138" mass="15310">MQKTSEVASTPPEMPGLTPINNYLLLHSYGALDDRGRIIPSPALLQQWPMLADRQLWPSPKEVAVQSERTGTNIPLLAAFAAREFFEYGYQNFAVAVIGNLPPWTLAYPIGNRTPLDLMNDGPPISEGMALLWLSMAW</sequence>
<evidence type="ECO:0000313" key="2">
    <source>
        <dbReference type="Proteomes" id="UP000799438"/>
    </source>
</evidence>
<organism evidence="1 2">
    <name type="scientific">Aplosporella prunicola CBS 121167</name>
    <dbReference type="NCBI Taxonomy" id="1176127"/>
    <lineage>
        <taxon>Eukaryota</taxon>
        <taxon>Fungi</taxon>
        <taxon>Dikarya</taxon>
        <taxon>Ascomycota</taxon>
        <taxon>Pezizomycotina</taxon>
        <taxon>Dothideomycetes</taxon>
        <taxon>Dothideomycetes incertae sedis</taxon>
        <taxon>Botryosphaeriales</taxon>
        <taxon>Aplosporellaceae</taxon>
        <taxon>Aplosporella</taxon>
    </lineage>
</organism>
<reference evidence="1" key="1">
    <citation type="journal article" date="2020" name="Stud. Mycol.">
        <title>101 Dothideomycetes genomes: a test case for predicting lifestyles and emergence of pathogens.</title>
        <authorList>
            <person name="Haridas S."/>
            <person name="Albert R."/>
            <person name="Binder M."/>
            <person name="Bloem J."/>
            <person name="Labutti K."/>
            <person name="Salamov A."/>
            <person name="Andreopoulos B."/>
            <person name="Baker S."/>
            <person name="Barry K."/>
            <person name="Bills G."/>
            <person name="Bluhm B."/>
            <person name="Cannon C."/>
            <person name="Castanera R."/>
            <person name="Culley D."/>
            <person name="Daum C."/>
            <person name="Ezra D."/>
            <person name="Gonzalez J."/>
            <person name="Henrissat B."/>
            <person name="Kuo A."/>
            <person name="Liang C."/>
            <person name="Lipzen A."/>
            <person name="Lutzoni F."/>
            <person name="Magnuson J."/>
            <person name="Mondo S."/>
            <person name="Nolan M."/>
            <person name="Ohm R."/>
            <person name="Pangilinan J."/>
            <person name="Park H.-J."/>
            <person name="Ramirez L."/>
            <person name="Alfaro M."/>
            <person name="Sun H."/>
            <person name="Tritt A."/>
            <person name="Yoshinaga Y."/>
            <person name="Zwiers L.-H."/>
            <person name="Turgeon B."/>
            <person name="Goodwin S."/>
            <person name="Spatafora J."/>
            <person name="Crous P."/>
            <person name="Grigoriev I."/>
        </authorList>
    </citation>
    <scope>NUCLEOTIDE SEQUENCE</scope>
    <source>
        <strain evidence="1">CBS 121167</strain>
    </source>
</reference>
<gene>
    <name evidence="1" type="ORF">K452DRAFT_317727</name>
</gene>
<dbReference type="GeneID" id="54301591"/>
<name>A0A6A6BHJ9_9PEZI</name>
<evidence type="ECO:0000313" key="1">
    <source>
        <dbReference type="EMBL" id="KAF2142815.1"/>
    </source>
</evidence>
<dbReference type="AlphaFoldDB" id="A0A6A6BHJ9"/>
<dbReference type="EMBL" id="ML995483">
    <property type="protein sequence ID" value="KAF2142815.1"/>
    <property type="molecule type" value="Genomic_DNA"/>
</dbReference>
<dbReference type="Proteomes" id="UP000799438">
    <property type="component" value="Unassembled WGS sequence"/>
</dbReference>
<proteinExistence type="predicted"/>